<comment type="similarity">
    <text evidence="2">Belongs to the cytochrome P450 family.</text>
</comment>
<dbReference type="KEGG" id="pfy:PFICI_13073"/>
<dbReference type="PRINTS" id="PR00465">
    <property type="entry name" value="EP450IV"/>
</dbReference>
<dbReference type="eggNOG" id="KOG0156">
    <property type="taxonomic scope" value="Eukaryota"/>
</dbReference>
<evidence type="ECO:0000256" key="5">
    <source>
        <dbReference type="ARBA" id="ARBA00023004"/>
    </source>
</evidence>
<keyword evidence="4 7" id="KW-0479">Metal-binding</keyword>
<keyword evidence="5 7" id="KW-0408">Iron</keyword>
<evidence type="ECO:0000256" key="1">
    <source>
        <dbReference type="ARBA" id="ARBA00001971"/>
    </source>
</evidence>
<dbReference type="OrthoDB" id="1055148at2759"/>
<evidence type="ECO:0000256" key="6">
    <source>
        <dbReference type="ARBA" id="ARBA00023033"/>
    </source>
</evidence>
<feature type="transmembrane region" description="Helical" evidence="8">
    <location>
        <begin position="13"/>
        <end position="35"/>
    </location>
</feature>
<dbReference type="InParanoid" id="W3WLE5"/>
<comment type="cofactor">
    <cofactor evidence="1 7">
        <name>heme</name>
        <dbReference type="ChEBI" id="CHEBI:30413"/>
    </cofactor>
</comment>
<evidence type="ECO:0000256" key="2">
    <source>
        <dbReference type="ARBA" id="ARBA00010617"/>
    </source>
</evidence>
<dbReference type="HOGENOM" id="CLU_628792_0_0_1"/>
<evidence type="ECO:0000256" key="7">
    <source>
        <dbReference type="PIRSR" id="PIRSR602403-1"/>
    </source>
</evidence>
<dbReference type="AlphaFoldDB" id="W3WLE5"/>
<reference evidence="10" key="1">
    <citation type="journal article" date="2015" name="BMC Genomics">
        <title>Genomic and transcriptomic analysis of the endophytic fungus Pestalotiopsis fici reveals its lifestyle and high potential for synthesis of natural products.</title>
        <authorList>
            <person name="Wang X."/>
            <person name="Zhang X."/>
            <person name="Liu L."/>
            <person name="Xiang M."/>
            <person name="Wang W."/>
            <person name="Sun X."/>
            <person name="Che Y."/>
            <person name="Guo L."/>
            <person name="Liu G."/>
            <person name="Guo L."/>
            <person name="Wang C."/>
            <person name="Yin W.B."/>
            <person name="Stadler M."/>
            <person name="Zhang X."/>
            <person name="Liu X."/>
        </authorList>
    </citation>
    <scope>NUCLEOTIDE SEQUENCE [LARGE SCALE GENOMIC DNA]</scope>
    <source>
        <strain evidence="10">W106-1 / CGMCC3.15140</strain>
    </source>
</reference>
<dbReference type="InterPro" id="IPR036396">
    <property type="entry name" value="Cyt_P450_sf"/>
</dbReference>
<keyword evidence="10" id="KW-1185">Reference proteome</keyword>
<feature type="binding site" description="axial binding residue" evidence="7">
    <location>
        <position position="397"/>
    </location>
    <ligand>
        <name>heme</name>
        <dbReference type="ChEBI" id="CHEBI:30413"/>
    </ligand>
    <ligandPart>
        <name>Fe</name>
        <dbReference type="ChEBI" id="CHEBI:18248"/>
    </ligandPart>
</feature>
<dbReference type="GO" id="GO:0005506">
    <property type="term" value="F:iron ion binding"/>
    <property type="evidence" value="ECO:0007669"/>
    <property type="project" value="InterPro"/>
</dbReference>
<keyword evidence="6" id="KW-0560">Oxidoreductase</keyword>
<dbReference type="GO" id="GO:0020037">
    <property type="term" value="F:heme binding"/>
    <property type="evidence" value="ECO:0007669"/>
    <property type="project" value="InterPro"/>
</dbReference>
<dbReference type="SUPFAM" id="SSF48264">
    <property type="entry name" value="Cytochrome P450"/>
    <property type="match status" value="1"/>
</dbReference>
<keyword evidence="8" id="KW-1133">Transmembrane helix</keyword>
<proteinExistence type="inferred from homology"/>
<dbReference type="Gene3D" id="1.10.630.10">
    <property type="entry name" value="Cytochrome P450"/>
    <property type="match status" value="1"/>
</dbReference>
<organism evidence="9 10">
    <name type="scientific">Pestalotiopsis fici (strain W106-1 / CGMCC3.15140)</name>
    <dbReference type="NCBI Taxonomy" id="1229662"/>
    <lineage>
        <taxon>Eukaryota</taxon>
        <taxon>Fungi</taxon>
        <taxon>Dikarya</taxon>
        <taxon>Ascomycota</taxon>
        <taxon>Pezizomycotina</taxon>
        <taxon>Sordariomycetes</taxon>
        <taxon>Xylariomycetidae</taxon>
        <taxon>Amphisphaeriales</taxon>
        <taxon>Sporocadaceae</taxon>
        <taxon>Pestalotiopsis</taxon>
    </lineage>
</organism>
<keyword evidence="8" id="KW-0472">Membrane</keyword>
<evidence type="ECO:0000256" key="4">
    <source>
        <dbReference type="ARBA" id="ARBA00022723"/>
    </source>
</evidence>
<dbReference type="EMBL" id="KI912119">
    <property type="protein sequence ID" value="ETS74589.1"/>
    <property type="molecule type" value="Genomic_DNA"/>
</dbReference>
<evidence type="ECO:0000256" key="3">
    <source>
        <dbReference type="ARBA" id="ARBA00022617"/>
    </source>
</evidence>
<evidence type="ECO:0000313" key="9">
    <source>
        <dbReference type="EMBL" id="ETS74589.1"/>
    </source>
</evidence>
<keyword evidence="3 7" id="KW-0349">Heme</keyword>
<evidence type="ECO:0008006" key="11">
    <source>
        <dbReference type="Google" id="ProtNLM"/>
    </source>
</evidence>
<dbReference type="RefSeq" id="XP_007839845.1">
    <property type="nucleotide sequence ID" value="XM_007841654.1"/>
</dbReference>
<dbReference type="PANTHER" id="PTHR24304">
    <property type="entry name" value="CYTOCHROME P450 FAMILY 7"/>
    <property type="match status" value="1"/>
</dbReference>
<dbReference type="InterPro" id="IPR050529">
    <property type="entry name" value="CYP450_sterol_14alpha_dmase"/>
</dbReference>
<dbReference type="PANTHER" id="PTHR24304:SF2">
    <property type="entry name" value="24-HYDROXYCHOLESTEROL 7-ALPHA-HYDROXYLASE"/>
    <property type="match status" value="1"/>
</dbReference>
<dbReference type="GO" id="GO:0008395">
    <property type="term" value="F:steroid hydroxylase activity"/>
    <property type="evidence" value="ECO:0007669"/>
    <property type="project" value="TreeGrafter"/>
</dbReference>
<evidence type="ECO:0000256" key="8">
    <source>
        <dbReference type="SAM" id="Phobius"/>
    </source>
</evidence>
<accession>W3WLE5</accession>
<dbReference type="Proteomes" id="UP000030651">
    <property type="component" value="Unassembled WGS sequence"/>
</dbReference>
<keyword evidence="8" id="KW-0812">Transmembrane</keyword>
<protein>
    <recommendedName>
        <fullName evidence="11">Cytochrome P450</fullName>
    </recommendedName>
</protein>
<dbReference type="Pfam" id="PF00067">
    <property type="entry name" value="p450"/>
    <property type="match status" value="1"/>
</dbReference>
<gene>
    <name evidence="9" type="ORF">PFICI_13073</name>
</gene>
<name>W3WLE5_PESFW</name>
<evidence type="ECO:0000313" key="10">
    <source>
        <dbReference type="Proteomes" id="UP000030651"/>
    </source>
</evidence>
<keyword evidence="6" id="KW-0503">Monooxygenase</keyword>
<dbReference type="InterPro" id="IPR002403">
    <property type="entry name" value="Cyt_P450_E_grp-IV"/>
</dbReference>
<dbReference type="GO" id="GO:0016705">
    <property type="term" value="F:oxidoreductase activity, acting on paired donors, with incorporation or reduction of molecular oxygen"/>
    <property type="evidence" value="ECO:0007669"/>
    <property type="project" value="InterPro"/>
</dbReference>
<dbReference type="GeneID" id="19278086"/>
<sequence>MALLDTIMAKPEILLHIGIALMTVLLSTAVFKVVLGFKALKDYRVFFPWSSETTYYLLDHEPMRKLFARAPNLDAFALARRLHYKVWGVPPLAYKDTLREAAKQIHRELSAKNLGPVSESFEKVILQDINSLKASLGQGRRIPFHTTFYRLAYAGNQKAIYGPNLPIRETRVALQNFSIYLRYLNTTPSLPLLPTEWWNRIVPKARRGAEARDKVTNALIKWQKEGGVDTCSETWRNIMKIVLDKKVDIVHANRWVNMVLFGFQGNTGEQPGWGFLHLLQSPKLWKAIKAEVDALPADSLVGVDFRRAAPHLYSAIHETLRLSTAVFAGRTTTQPTKIEGCDTVFPKGVLIRIMSRASSFDSSVWGDNADCFVGDRFLKNESLYREELFFGGGVSACPGRHFAMVELELLMSHLIRNFEFDASSLQMYSKLSPEAEDLELGCAVEKPRYTCEIIGLDGTRITGIYPGVADADRCC</sequence>
<dbReference type="InterPro" id="IPR001128">
    <property type="entry name" value="Cyt_P450"/>
</dbReference>